<dbReference type="EMBL" id="CAUYUE010000007">
    <property type="protein sequence ID" value="CAK0782599.1"/>
    <property type="molecule type" value="Genomic_DNA"/>
</dbReference>
<sequence>MGTNERLFWRELGCQRPSEGRSRRQNGGVRPLAFERSFTSSEGLIKRLAQTDSFTGDAASVSNLTWSPDGQFLAAGGEDCRITVWEPGYHRQSQTIDIGHTSTINCLRYLPSSNNEYIVTASNDKEVRLVNLTKKAVLPFKNHRGRVKSIAVIDPAIFTSAGEDGTVRQVDLRERSHSMTLIADQRQEKTGVVKTRVPINTLAVCPLHPHLFATGGGDAIVRLYDRRMCSGQGSKPGRTPWFAGYMPMHFKSTLVHRPRPIPPLRPSVHISGVSFSHDGRKLFASYTNEQVYAFSCKEHQRMAAYFEAPDPAAHATRSTARLHRPAARRWPTAALSQGSAEDGQGPAPRAAAEGAAEAVGEEAERARAAANFRAIAAEEGPGPALGAAIASATQHFIDRVQAAAPGNEVVQEMMRGMAEEMHVQTPAQTPSVPGQGNDDVDGGTAAAELPDQALLRRTASAPDPGEMGLAAHIAGVFMAGMQAAMVRQQVEDAARAAQPEAAHEPGAPAVPAADAPALAEPRGSAVHREADALPEDGRQEGGPNMARQRLRRGTPRSRLASRSGSVQPPVAHSIGQVALRPVQGSVSPQEAPPQPHSQVAQSPLTRQAARRGAQPHQAALADAVELHPTRSNEAEAAPRPRCAAVDTPVAADMQGQRRMRARDADADAELASGEPPARRQRRAQAGMGRATGVNGAVSPRQAVQRQAGSEAAIGAALASAAEAQAEVPRPLRRTASTLAATGNAYAVAGRNTERPTASTGTSRPAARQRRGSLRQPGDSPEGPEQASEHRGGVCQPGVFPVPPPRLAGMRAGVPNRDMQQQLAEHPTGQAAQQPEVAMPLRRRLRRGRASDCHSGAGSTTRQARGGVPPAPPSEQPHPRPSPQQPNGEASSEPPRQCRRRAAQAPADALQAPDQEVSHLLSPAADAVKKEEEGGGNGRIAKQSSRGRGQRAAAMGSDADPEDVCCQRAQPPRSQDKGKSAGSLISGQRPGWHPPGNTAAGRSLPERRPASPQVAVIQDGAPAAARPQRQLRNGQADGEAPPRDGSGPHRQRDAPEAISEAGQAAGPGRLPRALGIGHPSLQHAPAAHTAAERNSDNPLLATSSPDSSAAAVDTGRRRGDETDAMGPSAAQRRARQAAAPTRPSRLAGGEDSYIGAIWELSDEEDDGEVVEEDGMFDMVYTGHCNKQGCKEVSLIGNQSEFVCSGSDGGAIFIWNAKTGQLVNVLHANETVTTCVAPHPHIPMLASCGFEPAVRLWSPEAAEATKLEHAEEVMRRNAVELSQRVEVQPAGAQLFLNMGLVGPNPPPMPAAAQPMPTPEVHLDRGEDTRDNAVRCSLM</sequence>
<feature type="region of interest" description="Disordered" evidence="4">
    <location>
        <begin position="492"/>
        <end position="708"/>
    </location>
</feature>
<keyword evidence="6" id="KW-1185">Reference proteome</keyword>
<keyword evidence="1 3" id="KW-0853">WD repeat</keyword>
<evidence type="ECO:0000256" key="4">
    <source>
        <dbReference type="SAM" id="MobiDB-lite"/>
    </source>
</evidence>
<feature type="repeat" description="WD" evidence="3">
    <location>
        <begin position="54"/>
        <end position="86"/>
    </location>
</feature>
<feature type="compositionally biased region" description="Low complexity" evidence="4">
    <location>
        <begin position="902"/>
        <end position="914"/>
    </location>
</feature>
<dbReference type="Proteomes" id="UP001314263">
    <property type="component" value="Unassembled WGS sequence"/>
</dbReference>
<dbReference type="InterPro" id="IPR036322">
    <property type="entry name" value="WD40_repeat_dom_sf"/>
</dbReference>
<dbReference type="SUPFAM" id="SSF50978">
    <property type="entry name" value="WD40 repeat-like"/>
    <property type="match status" value="1"/>
</dbReference>
<dbReference type="PROSITE" id="PS50294">
    <property type="entry name" value="WD_REPEATS_REGION"/>
    <property type="match status" value="1"/>
</dbReference>
<dbReference type="GO" id="GO:0045717">
    <property type="term" value="P:negative regulation of fatty acid biosynthetic process"/>
    <property type="evidence" value="ECO:0007669"/>
    <property type="project" value="TreeGrafter"/>
</dbReference>
<dbReference type="GO" id="GO:0080008">
    <property type="term" value="C:Cul4-RING E3 ubiquitin ligase complex"/>
    <property type="evidence" value="ECO:0007669"/>
    <property type="project" value="TreeGrafter"/>
</dbReference>
<feature type="region of interest" description="Disordered" evidence="4">
    <location>
        <begin position="745"/>
        <end position="1147"/>
    </location>
</feature>
<name>A0AAV1I5D7_9CHLO</name>
<comment type="caution">
    <text evidence="5">The sequence shown here is derived from an EMBL/GenBank/DDBJ whole genome shotgun (WGS) entry which is preliminary data.</text>
</comment>
<feature type="region of interest" description="Disordered" evidence="4">
    <location>
        <begin position="1308"/>
        <end position="1336"/>
    </location>
</feature>
<feature type="compositionally biased region" description="Polar residues" evidence="4">
    <location>
        <begin position="596"/>
        <end position="605"/>
    </location>
</feature>
<feature type="compositionally biased region" description="Basic and acidic residues" evidence="4">
    <location>
        <begin position="624"/>
        <end position="638"/>
    </location>
</feature>
<dbReference type="PROSITE" id="PS50082">
    <property type="entry name" value="WD_REPEATS_2"/>
    <property type="match status" value="1"/>
</dbReference>
<feature type="compositionally biased region" description="Basic and acidic residues" evidence="4">
    <location>
        <begin position="526"/>
        <end position="539"/>
    </location>
</feature>
<dbReference type="SMART" id="SM00320">
    <property type="entry name" value="WD40"/>
    <property type="match status" value="7"/>
</dbReference>
<evidence type="ECO:0000313" key="6">
    <source>
        <dbReference type="Proteomes" id="UP001314263"/>
    </source>
</evidence>
<feature type="compositionally biased region" description="Polar residues" evidence="4">
    <location>
        <begin position="1095"/>
        <end position="1106"/>
    </location>
</feature>
<evidence type="ECO:0000256" key="2">
    <source>
        <dbReference type="ARBA" id="ARBA00022737"/>
    </source>
</evidence>
<feature type="compositionally biased region" description="Low complexity" evidence="4">
    <location>
        <begin position="345"/>
        <end position="358"/>
    </location>
</feature>
<feature type="compositionally biased region" description="Pro residues" evidence="4">
    <location>
        <begin position="868"/>
        <end position="883"/>
    </location>
</feature>
<dbReference type="Gene3D" id="2.130.10.10">
    <property type="entry name" value="YVTN repeat-like/Quinoprotein amine dehydrogenase"/>
    <property type="match status" value="2"/>
</dbReference>
<feature type="compositionally biased region" description="Low complexity" evidence="4">
    <location>
        <begin position="495"/>
        <end position="521"/>
    </location>
</feature>
<keyword evidence="2" id="KW-0677">Repeat</keyword>
<evidence type="ECO:0000256" key="1">
    <source>
        <dbReference type="ARBA" id="ARBA00022574"/>
    </source>
</evidence>
<dbReference type="GO" id="GO:0005737">
    <property type="term" value="C:cytoplasm"/>
    <property type="evidence" value="ECO:0007669"/>
    <property type="project" value="TreeGrafter"/>
</dbReference>
<evidence type="ECO:0000256" key="3">
    <source>
        <dbReference type="PROSITE-ProRule" id="PRU00221"/>
    </source>
</evidence>
<dbReference type="InterPro" id="IPR045151">
    <property type="entry name" value="DCAF8"/>
</dbReference>
<gene>
    <name evidence="5" type="ORF">CVIRNUC_005804</name>
</gene>
<dbReference type="InterPro" id="IPR015943">
    <property type="entry name" value="WD40/YVTN_repeat-like_dom_sf"/>
</dbReference>
<dbReference type="Pfam" id="PF00400">
    <property type="entry name" value="WD40"/>
    <property type="match status" value="2"/>
</dbReference>
<protein>
    <submittedName>
        <fullName evidence="5">Uncharacterized protein</fullName>
    </submittedName>
</protein>
<dbReference type="InterPro" id="IPR001680">
    <property type="entry name" value="WD40_rpt"/>
</dbReference>
<dbReference type="PANTHER" id="PTHR15574">
    <property type="entry name" value="WD REPEAT DOMAIN-CONTAINING FAMILY"/>
    <property type="match status" value="1"/>
</dbReference>
<feature type="region of interest" description="Disordered" evidence="4">
    <location>
        <begin position="327"/>
        <end position="362"/>
    </location>
</feature>
<accession>A0AAV1I5D7</accession>
<dbReference type="PANTHER" id="PTHR15574:SF40">
    <property type="entry name" value="WD AND TETRATRICOPEPTIDE REPEATS PROTEIN 1"/>
    <property type="match status" value="1"/>
</dbReference>
<feature type="compositionally biased region" description="Low complexity" evidence="4">
    <location>
        <begin position="1020"/>
        <end position="1029"/>
    </location>
</feature>
<feature type="compositionally biased region" description="Low complexity" evidence="4">
    <location>
        <begin position="639"/>
        <end position="656"/>
    </location>
</feature>
<reference evidence="5 6" key="1">
    <citation type="submission" date="2023-10" db="EMBL/GenBank/DDBJ databases">
        <authorList>
            <person name="Maclean D."/>
            <person name="Macfadyen A."/>
        </authorList>
    </citation>
    <scope>NUCLEOTIDE SEQUENCE [LARGE SCALE GENOMIC DNA]</scope>
</reference>
<evidence type="ECO:0000313" key="5">
    <source>
        <dbReference type="EMBL" id="CAK0782599.1"/>
    </source>
</evidence>
<organism evidence="5 6">
    <name type="scientific">Coccomyxa viridis</name>
    <dbReference type="NCBI Taxonomy" id="1274662"/>
    <lineage>
        <taxon>Eukaryota</taxon>
        <taxon>Viridiplantae</taxon>
        <taxon>Chlorophyta</taxon>
        <taxon>core chlorophytes</taxon>
        <taxon>Trebouxiophyceae</taxon>
        <taxon>Trebouxiophyceae incertae sedis</taxon>
        <taxon>Coccomyxaceae</taxon>
        <taxon>Coccomyxa</taxon>
    </lineage>
</organism>
<feature type="compositionally biased region" description="Basic and acidic residues" evidence="4">
    <location>
        <begin position="1039"/>
        <end position="1054"/>
    </location>
</feature>
<proteinExistence type="predicted"/>
<feature type="compositionally biased region" description="Basic and acidic residues" evidence="4">
    <location>
        <begin position="1318"/>
        <end position="1330"/>
    </location>
</feature>
<feature type="region of interest" description="Disordered" evidence="4">
    <location>
        <begin position="426"/>
        <end position="445"/>
    </location>
</feature>